<protein>
    <submittedName>
        <fullName evidence="4">GNAT superfamily N-acetyltransferase</fullName>
    </submittedName>
</protein>
<dbReference type="PANTHER" id="PTHR43877">
    <property type="entry name" value="AMINOALKYLPHOSPHONATE N-ACETYLTRANSFERASE-RELATED-RELATED"/>
    <property type="match status" value="1"/>
</dbReference>
<evidence type="ECO:0000259" key="3">
    <source>
        <dbReference type="PROSITE" id="PS51186"/>
    </source>
</evidence>
<evidence type="ECO:0000256" key="1">
    <source>
        <dbReference type="ARBA" id="ARBA00022679"/>
    </source>
</evidence>
<dbReference type="RefSeq" id="WP_192753380.1">
    <property type="nucleotide sequence ID" value="NZ_BAABJL010000284.1"/>
</dbReference>
<dbReference type="PROSITE" id="PS51186">
    <property type="entry name" value="GNAT"/>
    <property type="match status" value="1"/>
</dbReference>
<dbReference type="Pfam" id="PF00583">
    <property type="entry name" value="Acetyltransf_1"/>
    <property type="match status" value="1"/>
</dbReference>
<comment type="caution">
    <text evidence="4">The sequence shown here is derived from an EMBL/GenBank/DDBJ whole genome shotgun (WGS) entry which is preliminary data.</text>
</comment>
<dbReference type="GO" id="GO:0016747">
    <property type="term" value="F:acyltransferase activity, transferring groups other than amino-acyl groups"/>
    <property type="evidence" value="ECO:0007669"/>
    <property type="project" value="InterPro"/>
</dbReference>
<keyword evidence="2" id="KW-0012">Acyltransferase</keyword>
<name>A0A927RM66_9ACTN</name>
<dbReference type="Gene3D" id="3.40.630.30">
    <property type="match status" value="1"/>
</dbReference>
<proteinExistence type="predicted"/>
<organism evidence="4 5">
    <name type="scientific">Actinopolymorpha pittospori</name>
    <dbReference type="NCBI Taxonomy" id="648752"/>
    <lineage>
        <taxon>Bacteria</taxon>
        <taxon>Bacillati</taxon>
        <taxon>Actinomycetota</taxon>
        <taxon>Actinomycetes</taxon>
        <taxon>Propionibacteriales</taxon>
        <taxon>Actinopolymorphaceae</taxon>
        <taxon>Actinopolymorpha</taxon>
    </lineage>
</organism>
<dbReference type="EMBL" id="JADBEM010000001">
    <property type="protein sequence ID" value="MBE1609886.1"/>
    <property type="molecule type" value="Genomic_DNA"/>
</dbReference>
<dbReference type="InterPro" id="IPR016181">
    <property type="entry name" value="Acyl_CoA_acyltransferase"/>
</dbReference>
<dbReference type="InterPro" id="IPR050832">
    <property type="entry name" value="Bact_Acetyltransf"/>
</dbReference>
<feature type="domain" description="N-acetyltransferase" evidence="3">
    <location>
        <begin position="3"/>
        <end position="150"/>
    </location>
</feature>
<evidence type="ECO:0000313" key="5">
    <source>
        <dbReference type="Proteomes" id="UP000638648"/>
    </source>
</evidence>
<keyword evidence="5" id="KW-1185">Reference proteome</keyword>
<evidence type="ECO:0000256" key="2">
    <source>
        <dbReference type="ARBA" id="ARBA00023315"/>
    </source>
</evidence>
<gene>
    <name evidence="4" type="ORF">HEB94_006734</name>
</gene>
<dbReference type="Proteomes" id="UP000638648">
    <property type="component" value="Unassembled WGS sequence"/>
</dbReference>
<dbReference type="AlphaFoldDB" id="A0A927RM66"/>
<dbReference type="SUPFAM" id="SSF55729">
    <property type="entry name" value="Acyl-CoA N-acyltransferases (Nat)"/>
    <property type="match status" value="1"/>
</dbReference>
<sequence length="150" mass="17205">MIFTIRPVRLTDYDDLRPLIAPRDPEPKARHLFARLVEDDSWAIIGAYRDERAVGYVAAQDYGSHLRHGDFHRTVRMHDLIVSESERGHGAGTQLLNAAMEWARGRARYVEWQAHETRAAPFYAKLGYTGLACPQPDYPTFTVDLRPELQ</sequence>
<accession>A0A927RM66</accession>
<evidence type="ECO:0000313" key="4">
    <source>
        <dbReference type="EMBL" id="MBE1609886.1"/>
    </source>
</evidence>
<dbReference type="CDD" id="cd04301">
    <property type="entry name" value="NAT_SF"/>
    <property type="match status" value="1"/>
</dbReference>
<dbReference type="InterPro" id="IPR000182">
    <property type="entry name" value="GNAT_dom"/>
</dbReference>
<reference evidence="4" key="1">
    <citation type="submission" date="2020-10" db="EMBL/GenBank/DDBJ databases">
        <title>Sequencing the genomes of 1000 actinobacteria strains.</title>
        <authorList>
            <person name="Klenk H.-P."/>
        </authorList>
    </citation>
    <scope>NUCLEOTIDE SEQUENCE</scope>
    <source>
        <strain evidence="4">DSM 45354</strain>
    </source>
</reference>
<keyword evidence="1" id="KW-0808">Transferase</keyword>